<reference evidence="2 3" key="1">
    <citation type="submission" date="2017-09" db="EMBL/GenBank/DDBJ databases">
        <authorList>
            <person name="Ehlers B."/>
            <person name="Leendertz F.H."/>
        </authorList>
    </citation>
    <scope>NUCLEOTIDE SEQUENCE [LARGE SCALE GENOMIC DNA]</scope>
    <source>
        <strain evidence="2 3">CGMCC 4.6857</strain>
    </source>
</reference>
<dbReference type="AlphaFoldDB" id="A0A285IFN5"/>
<organism evidence="2 3">
    <name type="scientific">Paractinoplanes atraurantiacus</name>
    <dbReference type="NCBI Taxonomy" id="1036182"/>
    <lineage>
        <taxon>Bacteria</taxon>
        <taxon>Bacillati</taxon>
        <taxon>Actinomycetota</taxon>
        <taxon>Actinomycetes</taxon>
        <taxon>Micromonosporales</taxon>
        <taxon>Micromonosporaceae</taxon>
        <taxon>Paractinoplanes</taxon>
    </lineage>
</organism>
<dbReference type="Gene3D" id="3.10.450.50">
    <property type="match status" value="2"/>
</dbReference>
<proteinExistence type="predicted"/>
<evidence type="ECO:0000313" key="3">
    <source>
        <dbReference type="Proteomes" id="UP000219612"/>
    </source>
</evidence>
<gene>
    <name evidence="2" type="ORF">SAMN05421748_1088</name>
</gene>
<keyword evidence="3" id="KW-1185">Reference proteome</keyword>
<dbReference type="OrthoDB" id="129343at2"/>
<protein>
    <submittedName>
        <fullName evidence="2">Predicted SnoaL-like aldol condensation-catalyzing enzyme</fullName>
    </submittedName>
</protein>
<accession>A0A285IFN5</accession>
<evidence type="ECO:0000313" key="2">
    <source>
        <dbReference type="EMBL" id="SNY46810.1"/>
    </source>
</evidence>
<sequence length="193" mass="20747">MSARDIVLTAVGQLFGDKDPAAADRWASPTYIQHSSLGPDGPAGLRGLVATLPPTFHYEIHRVITDGDEVALHGTYHGFGPVPMVAFDIFRVEDGKLAEHWDALMPQTSGVEVDGVTEVTDLDATEANRKLVVSSVGNELHKVVAEGNFVLTVSSSEDTAFYDLYDVAGGQVTAHWQVARPIPAELPHDNGLF</sequence>
<dbReference type="EMBL" id="OBDY01000008">
    <property type="protein sequence ID" value="SNY46810.1"/>
    <property type="molecule type" value="Genomic_DNA"/>
</dbReference>
<evidence type="ECO:0000259" key="1">
    <source>
        <dbReference type="Pfam" id="PF12680"/>
    </source>
</evidence>
<dbReference type="InterPro" id="IPR032710">
    <property type="entry name" value="NTF2-like_dom_sf"/>
</dbReference>
<dbReference type="RefSeq" id="WP_097321566.1">
    <property type="nucleotide sequence ID" value="NZ_OBDY01000008.1"/>
</dbReference>
<feature type="domain" description="SnoaL-like" evidence="1">
    <location>
        <begin position="14"/>
        <end position="100"/>
    </location>
</feature>
<dbReference type="InterPro" id="IPR037401">
    <property type="entry name" value="SnoaL-like"/>
</dbReference>
<dbReference type="Pfam" id="PF12680">
    <property type="entry name" value="SnoaL_2"/>
    <property type="match status" value="1"/>
</dbReference>
<dbReference type="Proteomes" id="UP000219612">
    <property type="component" value="Unassembled WGS sequence"/>
</dbReference>
<dbReference type="SUPFAM" id="SSF54427">
    <property type="entry name" value="NTF2-like"/>
    <property type="match status" value="1"/>
</dbReference>
<name>A0A285IFN5_9ACTN</name>